<gene>
    <name evidence="1" type="ORF">SAMN04488542_1023</name>
</gene>
<protein>
    <submittedName>
        <fullName evidence="1">Uncharacterized protein</fullName>
    </submittedName>
</protein>
<keyword evidence="2" id="KW-1185">Reference proteome</keyword>
<reference evidence="1 2" key="1">
    <citation type="submission" date="2016-10" db="EMBL/GenBank/DDBJ databases">
        <authorList>
            <person name="de Groot N.N."/>
        </authorList>
    </citation>
    <scope>NUCLEOTIDE SEQUENCE [LARGE SCALE GENOMIC DNA]</scope>
    <source>
        <strain evidence="1 2">DSM 28129</strain>
    </source>
</reference>
<organism evidence="1 2">
    <name type="scientific">Fontibacillus panacisegetis</name>
    <dbReference type="NCBI Taxonomy" id="670482"/>
    <lineage>
        <taxon>Bacteria</taxon>
        <taxon>Bacillati</taxon>
        <taxon>Bacillota</taxon>
        <taxon>Bacilli</taxon>
        <taxon>Bacillales</taxon>
        <taxon>Paenibacillaceae</taxon>
        <taxon>Fontibacillus</taxon>
    </lineage>
</organism>
<accession>A0A1G7FI60</accession>
<name>A0A1G7FI60_9BACL</name>
<evidence type="ECO:0000313" key="2">
    <source>
        <dbReference type="Proteomes" id="UP000198972"/>
    </source>
</evidence>
<dbReference type="RefSeq" id="WP_091226471.1">
    <property type="nucleotide sequence ID" value="NZ_FNBG01000002.1"/>
</dbReference>
<sequence>MSTFEEFKKELSSPENRAYWEILHIIDQVVPSESVNAFYPLNLYSGKQDLTLFLFTERDIWIAEQSGS</sequence>
<dbReference type="STRING" id="670482.SAMN04488542_1023"/>
<dbReference type="AlphaFoldDB" id="A0A1G7FI60"/>
<dbReference type="EMBL" id="FNBG01000002">
    <property type="protein sequence ID" value="SDE75599.1"/>
    <property type="molecule type" value="Genomic_DNA"/>
</dbReference>
<evidence type="ECO:0000313" key="1">
    <source>
        <dbReference type="EMBL" id="SDE75599.1"/>
    </source>
</evidence>
<proteinExistence type="predicted"/>
<dbReference type="Proteomes" id="UP000198972">
    <property type="component" value="Unassembled WGS sequence"/>
</dbReference>